<accession>A0A853G655</accession>
<proteinExistence type="predicted"/>
<dbReference type="InterPro" id="IPR051049">
    <property type="entry name" value="Dienelactone_hydrolase-like"/>
</dbReference>
<dbReference type="GO" id="GO:0016787">
    <property type="term" value="F:hydrolase activity"/>
    <property type="evidence" value="ECO:0007669"/>
    <property type="project" value="UniProtKB-KW"/>
</dbReference>
<dbReference type="PANTHER" id="PTHR46623:SF6">
    <property type="entry name" value="ALPHA_BETA-HYDROLASES SUPERFAMILY PROTEIN"/>
    <property type="match status" value="1"/>
</dbReference>
<name>A0A853G655_9BURK</name>
<comment type="caution">
    <text evidence="2">The sequence shown here is derived from an EMBL/GenBank/DDBJ whole genome shotgun (WGS) entry which is preliminary data.</text>
</comment>
<gene>
    <name evidence="2" type="ORF">H0A72_20235</name>
</gene>
<dbReference type="Proteomes" id="UP000559809">
    <property type="component" value="Unassembled WGS sequence"/>
</dbReference>
<keyword evidence="3" id="KW-1185">Reference proteome</keyword>
<organism evidence="2 3">
    <name type="scientific">Parapusillimonas granuli</name>
    <dbReference type="NCBI Taxonomy" id="380911"/>
    <lineage>
        <taxon>Bacteria</taxon>
        <taxon>Pseudomonadati</taxon>
        <taxon>Pseudomonadota</taxon>
        <taxon>Betaproteobacteria</taxon>
        <taxon>Burkholderiales</taxon>
        <taxon>Alcaligenaceae</taxon>
        <taxon>Parapusillimonas</taxon>
    </lineage>
</organism>
<dbReference type="Gene3D" id="3.40.50.1820">
    <property type="entry name" value="alpha/beta hydrolase"/>
    <property type="match status" value="1"/>
</dbReference>
<dbReference type="EMBL" id="JACCEM010000014">
    <property type="protein sequence ID" value="NYT51647.1"/>
    <property type="molecule type" value="Genomic_DNA"/>
</dbReference>
<dbReference type="SUPFAM" id="SSF53474">
    <property type="entry name" value="alpha/beta-Hydrolases"/>
    <property type="match status" value="1"/>
</dbReference>
<reference evidence="2 3" key="1">
    <citation type="submission" date="2020-07" db="EMBL/GenBank/DDBJ databases">
        <title>Taxonomic revisions and descriptions of new bacterial species based on genomic comparisons in the high-G+C-content subgroup of the family Alcaligenaceae.</title>
        <authorList>
            <person name="Szabo A."/>
            <person name="Felfoldi T."/>
        </authorList>
    </citation>
    <scope>NUCLEOTIDE SEQUENCE [LARGE SCALE GENOMIC DNA]</scope>
    <source>
        <strain evidence="2 3">LMG 24012</strain>
    </source>
</reference>
<keyword evidence="2" id="KW-0378">Hydrolase</keyword>
<dbReference type="AlphaFoldDB" id="A0A853G655"/>
<feature type="domain" description="Dienelactone hydrolase" evidence="1">
    <location>
        <begin position="35"/>
        <end position="260"/>
    </location>
</feature>
<dbReference type="InterPro" id="IPR002925">
    <property type="entry name" value="Dienelactn_hydro"/>
</dbReference>
<evidence type="ECO:0000313" key="3">
    <source>
        <dbReference type="Proteomes" id="UP000559809"/>
    </source>
</evidence>
<sequence>MAYSSITGMAETVVETDGASLRCGMVDMPTFDGTIPAYFAAPKDGGRHPVVLVIQEIFGLHEHIRDVCRRLAKEGYMAVAVELYHRQGDPAAYIDAPTLIKEVVAKVPDEQVMADLDASVKWAADQGADAARLGVTGFCWGGRLTWLYAAHNPACKAAVAWYGRLVSGHGPLQVRNPIDVCGALQAPVLGLYGAQDASIPLDGVARMEAALAQGSAAARASQFVVYPDSGHAFFADYRPSYVQADAADAWRRMLDWFKRHGV</sequence>
<dbReference type="InterPro" id="IPR029058">
    <property type="entry name" value="AB_hydrolase_fold"/>
</dbReference>
<evidence type="ECO:0000259" key="1">
    <source>
        <dbReference type="Pfam" id="PF01738"/>
    </source>
</evidence>
<dbReference type="RefSeq" id="WP_180158328.1">
    <property type="nucleotide sequence ID" value="NZ_JACCEM010000014.1"/>
</dbReference>
<evidence type="ECO:0000313" key="2">
    <source>
        <dbReference type="EMBL" id="NYT51647.1"/>
    </source>
</evidence>
<dbReference type="Pfam" id="PF01738">
    <property type="entry name" value="DLH"/>
    <property type="match status" value="1"/>
</dbReference>
<dbReference type="PANTHER" id="PTHR46623">
    <property type="entry name" value="CARBOXYMETHYLENEBUTENOLIDASE-RELATED"/>
    <property type="match status" value="1"/>
</dbReference>
<protein>
    <submittedName>
        <fullName evidence="2">Dienelactone hydrolase family protein</fullName>
    </submittedName>
</protein>